<name>A0A2M7B820_9BACT</name>
<feature type="non-terminal residue" evidence="2">
    <location>
        <position position="1"/>
    </location>
</feature>
<dbReference type="EMBL" id="PEVH01000020">
    <property type="protein sequence ID" value="PIU99277.1"/>
    <property type="molecule type" value="Genomic_DNA"/>
</dbReference>
<comment type="caution">
    <text evidence="2">The sequence shown here is derived from an EMBL/GenBank/DDBJ whole genome shotgun (WGS) entry which is preliminary data.</text>
</comment>
<proteinExistence type="predicted"/>
<reference evidence="3" key="1">
    <citation type="submission" date="2017-09" db="EMBL/GenBank/DDBJ databases">
        <title>Depth-based differentiation of microbial function through sediment-hosted aquifers and enrichment of novel symbionts in the deep terrestrial subsurface.</title>
        <authorList>
            <person name="Probst A.J."/>
            <person name="Ladd B."/>
            <person name="Jarett J.K."/>
            <person name="Geller-Mcgrath D.E."/>
            <person name="Sieber C.M.K."/>
            <person name="Emerson J.B."/>
            <person name="Anantharaman K."/>
            <person name="Thomas B.C."/>
            <person name="Malmstrom R."/>
            <person name="Stieglmeier M."/>
            <person name="Klingl A."/>
            <person name="Woyke T."/>
            <person name="Ryan C.M."/>
            <person name="Banfield J.F."/>
        </authorList>
    </citation>
    <scope>NUCLEOTIDE SEQUENCE [LARGE SCALE GENOMIC DNA]</scope>
</reference>
<sequence length="133" mass="13974">AGTDILGFSTAGSERMRIDASGNVGIGTTDPGATLEVKGTMKVFGAWETKANGTVYQAETDGFVCAHGSVSSGRLVICGYTDSNNPPTTLRAQQGSDPSSGAHHESIMMPVRKGDYWKTTGEEVTVYWIPLGT</sequence>
<organism evidence="2 3">
    <name type="scientific">Candidatus Wolfebacteria bacterium CG03_land_8_20_14_0_80_36_15</name>
    <dbReference type="NCBI Taxonomy" id="1975067"/>
    <lineage>
        <taxon>Bacteria</taxon>
        <taxon>Candidatus Wolfeibacteriota</taxon>
    </lineage>
</organism>
<dbReference type="Proteomes" id="UP000230131">
    <property type="component" value="Unassembled WGS sequence"/>
</dbReference>
<evidence type="ECO:0000313" key="3">
    <source>
        <dbReference type="Proteomes" id="UP000230131"/>
    </source>
</evidence>
<protein>
    <submittedName>
        <fullName evidence="2">Uncharacterized protein</fullName>
    </submittedName>
</protein>
<evidence type="ECO:0000256" key="1">
    <source>
        <dbReference type="SAM" id="MobiDB-lite"/>
    </source>
</evidence>
<feature type="compositionally biased region" description="Polar residues" evidence="1">
    <location>
        <begin position="86"/>
        <end position="99"/>
    </location>
</feature>
<gene>
    <name evidence="2" type="ORF">COS59_00535</name>
</gene>
<dbReference type="AlphaFoldDB" id="A0A2M7B820"/>
<accession>A0A2M7B820</accession>
<evidence type="ECO:0000313" key="2">
    <source>
        <dbReference type="EMBL" id="PIU99277.1"/>
    </source>
</evidence>
<feature type="region of interest" description="Disordered" evidence="1">
    <location>
        <begin position="86"/>
        <end position="107"/>
    </location>
</feature>